<keyword evidence="2 4" id="KW-0479">Metal-binding</keyword>
<evidence type="ECO:0000256" key="2">
    <source>
        <dbReference type="ARBA" id="ARBA00022723"/>
    </source>
</evidence>
<evidence type="ECO:0000256" key="4">
    <source>
        <dbReference type="PROSITE-ProRule" id="PRU00433"/>
    </source>
</evidence>
<feature type="domain" description="Cytochrome c" evidence="7">
    <location>
        <begin position="251"/>
        <end position="352"/>
    </location>
</feature>
<dbReference type="InterPro" id="IPR009056">
    <property type="entry name" value="Cyt_c-like_dom"/>
</dbReference>
<feature type="compositionally biased region" description="Pro residues" evidence="5">
    <location>
        <begin position="110"/>
        <end position="119"/>
    </location>
</feature>
<evidence type="ECO:0000313" key="8">
    <source>
        <dbReference type="EMBL" id="QDS86334.1"/>
    </source>
</evidence>
<dbReference type="GO" id="GO:0009055">
    <property type="term" value="F:electron transfer activity"/>
    <property type="evidence" value="ECO:0007669"/>
    <property type="project" value="InterPro"/>
</dbReference>
<dbReference type="AlphaFoldDB" id="A0A517LUN0"/>
<protein>
    <submittedName>
        <fullName evidence="8">Planctomycete cytochrome C</fullName>
    </submittedName>
</protein>
<dbReference type="Pfam" id="PF07635">
    <property type="entry name" value="PSCyt1"/>
    <property type="match status" value="2"/>
</dbReference>
<dbReference type="Proteomes" id="UP000319557">
    <property type="component" value="Chromosome"/>
</dbReference>
<dbReference type="InterPro" id="IPR011429">
    <property type="entry name" value="Cyt_c_Planctomycete-type"/>
</dbReference>
<evidence type="ECO:0000256" key="3">
    <source>
        <dbReference type="ARBA" id="ARBA00023004"/>
    </source>
</evidence>
<evidence type="ECO:0000313" key="9">
    <source>
        <dbReference type="Proteomes" id="UP000319557"/>
    </source>
</evidence>
<dbReference type="PANTHER" id="PTHR35889:SF3">
    <property type="entry name" value="F-BOX DOMAIN-CONTAINING PROTEIN"/>
    <property type="match status" value="1"/>
</dbReference>
<evidence type="ECO:0000256" key="5">
    <source>
        <dbReference type="SAM" id="MobiDB-lite"/>
    </source>
</evidence>
<dbReference type="GO" id="GO:0046872">
    <property type="term" value="F:metal ion binding"/>
    <property type="evidence" value="ECO:0007669"/>
    <property type="project" value="UniProtKB-KW"/>
</dbReference>
<dbReference type="EMBL" id="CP036261">
    <property type="protein sequence ID" value="QDS86334.1"/>
    <property type="molecule type" value="Genomic_DNA"/>
</dbReference>
<keyword evidence="1 4" id="KW-0349">Heme</keyword>
<keyword evidence="9" id="KW-1185">Reference proteome</keyword>
<dbReference type="InterPro" id="IPR036909">
    <property type="entry name" value="Cyt_c-like_dom_sf"/>
</dbReference>
<feature type="signal peptide" evidence="6">
    <location>
        <begin position="1"/>
        <end position="26"/>
    </location>
</feature>
<name>A0A517LUN0_9BACT</name>
<proteinExistence type="predicted"/>
<feature type="chain" id="PRO_5022025176" evidence="6">
    <location>
        <begin position="27"/>
        <end position="644"/>
    </location>
</feature>
<evidence type="ECO:0000259" key="7">
    <source>
        <dbReference type="PROSITE" id="PS51007"/>
    </source>
</evidence>
<feature type="domain" description="Cytochrome c" evidence="7">
    <location>
        <begin position="131"/>
        <end position="223"/>
    </location>
</feature>
<dbReference type="PANTHER" id="PTHR35889">
    <property type="entry name" value="CYCLOINULO-OLIGOSACCHARIDE FRUCTANOTRANSFERASE-RELATED"/>
    <property type="match status" value="1"/>
</dbReference>
<evidence type="ECO:0000256" key="6">
    <source>
        <dbReference type="SAM" id="SignalP"/>
    </source>
</evidence>
<dbReference type="SUPFAM" id="SSF46626">
    <property type="entry name" value="Cytochrome c"/>
    <property type="match status" value="1"/>
</dbReference>
<sequence length="644" mass="69702" precursor="true">MSTFQRIAILTLMISGSLSIASPALAVITRAQRIELTQVGGIIKKAGENYLQGNYDESGKQVEEAQERLKKLVAEGDMQLYREAGSLFTRIGRAHALLELEGIRLAPFSKPEPPKPMEAPEPDKPEPTPPAPAADGISFTKAVAPILVQRCGRCHVTGNRGDFSMADYATLMKGPAIGIVVAPGNPAGSRLIEVIGSGSMPPNGNGIPAAELKTLSDWVAAGAKFDGAETDMQLTSFATAAQPGNTPAAAIRQSTGRETVSFAKDVASILLENCIGCHIDARQVQGGLRMNTFAQLNRGGDSGSILMAGKPDMSLLIQRLKGEGGNRMPAGGRPPLSDEQIELISTWIKEGATLDGKTPDQQLRVMTALAWARDATHEELMERRTEMADHNWKMGSPDEEPAQIETDNFYVVGSVGPNTLKAVAEQAEAALADAKGIVRRPEKRDQSTFKGRATIFAFPRRYDYSEFGRMIEQRTLPHDWTQHWFYDGLDAYAAIVVTPNDEDAQIKSRLTGPLTSLLVAESGDAPHWLSEGIGRAAFAKFAGRDNETVDTWNEELPAALAALSKPEQLLTNKLPPDQADLVSYAVGQFLIDRAYKPKFDKLIVELSAGKNFATAFVTAYGGQPKDVLTAFARWYQANASRRGR</sequence>
<accession>A0A517LUN0</accession>
<keyword evidence="6" id="KW-0732">Signal</keyword>
<keyword evidence="3 4" id="KW-0408">Iron</keyword>
<dbReference type="GO" id="GO:0020037">
    <property type="term" value="F:heme binding"/>
    <property type="evidence" value="ECO:0007669"/>
    <property type="project" value="InterPro"/>
</dbReference>
<dbReference type="Gene3D" id="1.10.760.10">
    <property type="entry name" value="Cytochrome c-like domain"/>
    <property type="match status" value="1"/>
</dbReference>
<dbReference type="KEGG" id="ruv:EC9_04950"/>
<dbReference type="PROSITE" id="PS51007">
    <property type="entry name" value="CYTC"/>
    <property type="match status" value="2"/>
</dbReference>
<gene>
    <name evidence="8" type="ORF">EC9_04950</name>
</gene>
<feature type="region of interest" description="Disordered" evidence="5">
    <location>
        <begin position="107"/>
        <end position="134"/>
    </location>
</feature>
<reference evidence="8 9" key="1">
    <citation type="submission" date="2019-02" db="EMBL/GenBank/DDBJ databases">
        <title>Deep-cultivation of Planctomycetes and their phenomic and genomic characterization uncovers novel biology.</title>
        <authorList>
            <person name="Wiegand S."/>
            <person name="Jogler M."/>
            <person name="Boedeker C."/>
            <person name="Pinto D."/>
            <person name="Vollmers J."/>
            <person name="Rivas-Marin E."/>
            <person name="Kohn T."/>
            <person name="Peeters S.H."/>
            <person name="Heuer A."/>
            <person name="Rast P."/>
            <person name="Oberbeckmann S."/>
            <person name="Bunk B."/>
            <person name="Jeske O."/>
            <person name="Meyerdierks A."/>
            <person name="Storesund J.E."/>
            <person name="Kallscheuer N."/>
            <person name="Luecker S."/>
            <person name="Lage O.M."/>
            <person name="Pohl T."/>
            <person name="Merkel B.J."/>
            <person name="Hornburger P."/>
            <person name="Mueller R.-W."/>
            <person name="Bruemmer F."/>
            <person name="Labrenz M."/>
            <person name="Spormann A.M."/>
            <person name="Op den Camp H."/>
            <person name="Overmann J."/>
            <person name="Amann R."/>
            <person name="Jetten M.S.M."/>
            <person name="Mascher T."/>
            <person name="Medema M.H."/>
            <person name="Devos D.P."/>
            <person name="Kaster A.-K."/>
            <person name="Ovreas L."/>
            <person name="Rohde M."/>
            <person name="Galperin M.Y."/>
            <person name="Jogler C."/>
        </authorList>
    </citation>
    <scope>NUCLEOTIDE SEQUENCE [LARGE SCALE GENOMIC DNA]</scope>
    <source>
        <strain evidence="8 9">EC9</strain>
    </source>
</reference>
<dbReference type="RefSeq" id="WP_218934527.1">
    <property type="nucleotide sequence ID" value="NZ_CP036261.1"/>
</dbReference>
<evidence type="ECO:0000256" key="1">
    <source>
        <dbReference type="ARBA" id="ARBA00022617"/>
    </source>
</evidence>
<organism evidence="8 9">
    <name type="scientific">Rosistilla ulvae</name>
    <dbReference type="NCBI Taxonomy" id="1930277"/>
    <lineage>
        <taxon>Bacteria</taxon>
        <taxon>Pseudomonadati</taxon>
        <taxon>Planctomycetota</taxon>
        <taxon>Planctomycetia</taxon>
        <taxon>Pirellulales</taxon>
        <taxon>Pirellulaceae</taxon>
        <taxon>Rosistilla</taxon>
    </lineage>
</organism>